<keyword evidence="11" id="KW-1185">Reference proteome</keyword>
<dbReference type="AlphaFoldDB" id="A0AAN7UNK4"/>
<evidence type="ECO:0000256" key="7">
    <source>
        <dbReference type="ARBA" id="ARBA00023136"/>
    </source>
</evidence>
<comment type="subcellular location">
    <subcellularLocation>
        <location evidence="1">Endoplasmic reticulum membrane</location>
        <topology evidence="1">Multi-pass membrane protein</topology>
    </subcellularLocation>
</comment>
<keyword evidence="4 9" id="KW-0812">Transmembrane</keyword>
<feature type="transmembrane region" description="Helical" evidence="9">
    <location>
        <begin position="150"/>
        <end position="172"/>
    </location>
</feature>
<evidence type="ECO:0000256" key="4">
    <source>
        <dbReference type="ARBA" id="ARBA00022692"/>
    </source>
</evidence>
<feature type="transmembrane region" description="Helical" evidence="9">
    <location>
        <begin position="178"/>
        <end position="199"/>
    </location>
</feature>
<evidence type="ECO:0000256" key="5">
    <source>
        <dbReference type="ARBA" id="ARBA00022824"/>
    </source>
</evidence>
<feature type="region of interest" description="Disordered" evidence="8">
    <location>
        <begin position="1"/>
        <end position="40"/>
    </location>
</feature>
<evidence type="ECO:0000256" key="1">
    <source>
        <dbReference type="ARBA" id="ARBA00004477"/>
    </source>
</evidence>
<dbReference type="InterPro" id="IPR009580">
    <property type="entry name" value="GPI_biosynthesis_protein_Pig-F"/>
</dbReference>
<feature type="transmembrane region" description="Helical" evidence="9">
    <location>
        <begin position="220"/>
        <end position="239"/>
    </location>
</feature>
<evidence type="ECO:0000256" key="2">
    <source>
        <dbReference type="ARBA" id="ARBA00004687"/>
    </source>
</evidence>
<evidence type="ECO:0000256" key="8">
    <source>
        <dbReference type="SAM" id="MobiDB-lite"/>
    </source>
</evidence>
<gene>
    <name evidence="10" type="ORF">RRF57_004694</name>
</gene>
<keyword evidence="6 9" id="KW-1133">Transmembrane helix</keyword>
<protein>
    <recommendedName>
        <fullName evidence="12">Glycosylphosphatidylinositol anchor biosynthesis protein 11</fullName>
    </recommendedName>
</protein>
<comment type="pathway">
    <text evidence="2">Glycolipid biosynthesis; glycosylphosphatidylinositol-anchor biosynthesis.</text>
</comment>
<evidence type="ECO:0008006" key="12">
    <source>
        <dbReference type="Google" id="ProtNLM"/>
    </source>
</evidence>
<dbReference type="GO" id="GO:0006506">
    <property type="term" value="P:GPI anchor biosynthetic process"/>
    <property type="evidence" value="ECO:0007669"/>
    <property type="project" value="UniProtKB-KW"/>
</dbReference>
<evidence type="ECO:0000256" key="3">
    <source>
        <dbReference type="ARBA" id="ARBA00022502"/>
    </source>
</evidence>
<evidence type="ECO:0000256" key="6">
    <source>
        <dbReference type="ARBA" id="ARBA00022989"/>
    </source>
</evidence>
<proteinExistence type="predicted"/>
<evidence type="ECO:0000256" key="9">
    <source>
        <dbReference type="SAM" id="Phobius"/>
    </source>
</evidence>
<dbReference type="Proteomes" id="UP001305414">
    <property type="component" value="Unassembled WGS sequence"/>
</dbReference>
<keyword evidence="5" id="KW-0256">Endoplasmic reticulum</keyword>
<organism evidence="10 11">
    <name type="scientific">Xylaria bambusicola</name>
    <dbReference type="NCBI Taxonomy" id="326684"/>
    <lineage>
        <taxon>Eukaryota</taxon>
        <taxon>Fungi</taxon>
        <taxon>Dikarya</taxon>
        <taxon>Ascomycota</taxon>
        <taxon>Pezizomycotina</taxon>
        <taxon>Sordariomycetes</taxon>
        <taxon>Xylariomycetidae</taxon>
        <taxon>Xylariales</taxon>
        <taxon>Xylariaceae</taxon>
        <taxon>Xylaria</taxon>
    </lineage>
</organism>
<accession>A0AAN7UNK4</accession>
<dbReference type="GO" id="GO:0005789">
    <property type="term" value="C:endoplasmic reticulum membrane"/>
    <property type="evidence" value="ECO:0007669"/>
    <property type="project" value="UniProtKB-SubCell"/>
</dbReference>
<evidence type="ECO:0000313" key="11">
    <source>
        <dbReference type="Proteomes" id="UP001305414"/>
    </source>
</evidence>
<sequence length="283" mass="30732">MSQALRKAVANASAAQEPAKTSETESPTRSQPIQGLPLDQPLSPRHVHTLIVLSSLAYRFRALVADPVSTMSTMLQEIILSQIMYTIFGLPAAGAKEYRKPRPGEKKKAGAEDDGPNLAVVCYDVLCCPDQSPLEFVPGANEYHSMQTSLVSFVLTIVSAAALHILLVLFGAPFLTHFPHTFLCALHISLLGLYPLFYTRGVSSRDWMEILSARAPIDEVYGGLLGAGVGAWLGAVPIPLDWDREWQKWPVTIICGVYIGCMIGKVIGGTWAFGKRFGDSESS</sequence>
<name>A0AAN7UNK4_9PEZI</name>
<dbReference type="Pfam" id="PF06699">
    <property type="entry name" value="PIG-F"/>
    <property type="match status" value="1"/>
</dbReference>
<reference evidence="10 11" key="1">
    <citation type="submission" date="2023-10" db="EMBL/GenBank/DDBJ databases">
        <title>Draft genome sequence of Xylaria bambusicola isolate GMP-LS, the root and basal stem rot pathogen of sugarcane in Indonesia.</title>
        <authorList>
            <person name="Selvaraj P."/>
            <person name="Muralishankar V."/>
            <person name="Muruganantham S."/>
            <person name="Sp S."/>
            <person name="Haryani S."/>
            <person name="Lau K.J.X."/>
            <person name="Naqvi N.I."/>
        </authorList>
    </citation>
    <scope>NUCLEOTIDE SEQUENCE [LARGE SCALE GENOMIC DNA]</scope>
    <source>
        <strain evidence="10">GMP-LS</strain>
    </source>
</reference>
<feature type="transmembrane region" description="Helical" evidence="9">
    <location>
        <begin position="251"/>
        <end position="273"/>
    </location>
</feature>
<comment type="caution">
    <text evidence="10">The sequence shown here is derived from an EMBL/GenBank/DDBJ whole genome shotgun (WGS) entry which is preliminary data.</text>
</comment>
<feature type="compositionally biased region" description="Polar residues" evidence="8">
    <location>
        <begin position="19"/>
        <end position="33"/>
    </location>
</feature>
<keyword evidence="3" id="KW-0337">GPI-anchor biosynthesis</keyword>
<dbReference type="EMBL" id="JAWHQM010000010">
    <property type="protein sequence ID" value="KAK5628979.1"/>
    <property type="molecule type" value="Genomic_DNA"/>
</dbReference>
<keyword evidence="7 9" id="KW-0472">Membrane</keyword>
<evidence type="ECO:0000313" key="10">
    <source>
        <dbReference type="EMBL" id="KAK5628979.1"/>
    </source>
</evidence>